<feature type="transmembrane region" description="Helical" evidence="10">
    <location>
        <begin position="25"/>
        <end position="45"/>
    </location>
</feature>
<dbReference type="Gene3D" id="1.10.287.950">
    <property type="entry name" value="Methyl-accepting chemotaxis protein"/>
    <property type="match status" value="1"/>
</dbReference>
<dbReference type="CDD" id="cd18774">
    <property type="entry name" value="PDC2_HK_sensor"/>
    <property type="match status" value="1"/>
</dbReference>
<evidence type="ECO:0000256" key="3">
    <source>
        <dbReference type="ARBA" id="ARBA00022500"/>
    </source>
</evidence>
<dbReference type="Proteomes" id="UP001596989">
    <property type="component" value="Unassembled WGS sequence"/>
</dbReference>
<evidence type="ECO:0000259" key="12">
    <source>
        <dbReference type="PROSITE" id="PS50885"/>
    </source>
</evidence>
<keyword evidence="4 10" id="KW-0812">Transmembrane</keyword>
<dbReference type="SUPFAM" id="SSF58104">
    <property type="entry name" value="Methyl-accepting chemotaxis protein (MCP) signaling domain"/>
    <property type="match status" value="1"/>
</dbReference>
<keyword evidence="7 9" id="KW-0807">Transducer</keyword>
<dbReference type="PANTHER" id="PTHR32089">
    <property type="entry name" value="METHYL-ACCEPTING CHEMOTAXIS PROTEIN MCPB"/>
    <property type="match status" value="1"/>
</dbReference>
<protein>
    <submittedName>
        <fullName evidence="13">Methyl-accepting chemotaxis protein</fullName>
    </submittedName>
</protein>
<evidence type="ECO:0000256" key="2">
    <source>
        <dbReference type="ARBA" id="ARBA00022475"/>
    </source>
</evidence>
<dbReference type="Gene3D" id="1.10.8.500">
    <property type="entry name" value="HAMP domain in histidine kinase"/>
    <property type="match status" value="1"/>
</dbReference>
<accession>A0ABW3HUM9</accession>
<dbReference type="SMART" id="SM00304">
    <property type="entry name" value="HAMP"/>
    <property type="match status" value="1"/>
</dbReference>
<dbReference type="RefSeq" id="WP_377566124.1">
    <property type="nucleotide sequence ID" value="NZ_JBHTJZ010000028.1"/>
</dbReference>
<gene>
    <name evidence="13" type="ORF">ACFQ2I_16530</name>
</gene>
<reference evidence="14" key="1">
    <citation type="journal article" date="2019" name="Int. J. Syst. Evol. Microbiol.">
        <title>The Global Catalogue of Microorganisms (GCM) 10K type strain sequencing project: providing services to taxonomists for standard genome sequencing and annotation.</title>
        <authorList>
            <consortium name="The Broad Institute Genomics Platform"/>
            <consortium name="The Broad Institute Genome Sequencing Center for Infectious Disease"/>
            <person name="Wu L."/>
            <person name="Ma J."/>
        </authorList>
    </citation>
    <scope>NUCLEOTIDE SEQUENCE [LARGE SCALE GENOMIC DNA]</scope>
    <source>
        <strain evidence="14">CCUG 59129</strain>
    </source>
</reference>
<proteinExistence type="inferred from homology"/>
<dbReference type="Pfam" id="PF02743">
    <property type="entry name" value="dCache_1"/>
    <property type="match status" value="1"/>
</dbReference>
<dbReference type="Pfam" id="PF00672">
    <property type="entry name" value="HAMP"/>
    <property type="match status" value="1"/>
</dbReference>
<evidence type="ECO:0000313" key="14">
    <source>
        <dbReference type="Proteomes" id="UP001596989"/>
    </source>
</evidence>
<comment type="subcellular location">
    <subcellularLocation>
        <location evidence="1">Cell membrane</location>
        <topology evidence="1">Multi-pass membrane protein</topology>
    </subcellularLocation>
</comment>
<dbReference type="InterPro" id="IPR004089">
    <property type="entry name" value="MCPsignal_dom"/>
</dbReference>
<evidence type="ECO:0000256" key="8">
    <source>
        <dbReference type="ARBA" id="ARBA00029447"/>
    </source>
</evidence>
<dbReference type="Gene3D" id="3.30.450.20">
    <property type="entry name" value="PAS domain"/>
    <property type="match status" value="1"/>
</dbReference>
<feature type="domain" description="HAMP" evidence="12">
    <location>
        <begin position="333"/>
        <end position="386"/>
    </location>
</feature>
<evidence type="ECO:0000256" key="5">
    <source>
        <dbReference type="ARBA" id="ARBA00022989"/>
    </source>
</evidence>
<keyword evidence="3" id="KW-0145">Chemotaxis</keyword>
<evidence type="ECO:0000256" key="6">
    <source>
        <dbReference type="ARBA" id="ARBA00023136"/>
    </source>
</evidence>
<dbReference type="PROSITE" id="PS50111">
    <property type="entry name" value="CHEMOTAXIS_TRANSDUC_2"/>
    <property type="match status" value="1"/>
</dbReference>
<feature type="domain" description="Methyl-accepting transducer" evidence="11">
    <location>
        <begin position="405"/>
        <end position="655"/>
    </location>
</feature>
<dbReference type="SMART" id="SM00283">
    <property type="entry name" value="MA"/>
    <property type="match status" value="1"/>
</dbReference>
<dbReference type="EMBL" id="JBHTJZ010000028">
    <property type="protein sequence ID" value="MFD0960995.1"/>
    <property type="molecule type" value="Genomic_DNA"/>
</dbReference>
<dbReference type="InterPro" id="IPR033479">
    <property type="entry name" value="dCache_1"/>
</dbReference>
<keyword evidence="6 10" id="KW-0472">Membrane</keyword>
<evidence type="ECO:0000256" key="4">
    <source>
        <dbReference type="ARBA" id="ARBA00022692"/>
    </source>
</evidence>
<evidence type="ECO:0000256" key="1">
    <source>
        <dbReference type="ARBA" id="ARBA00004651"/>
    </source>
</evidence>
<feature type="transmembrane region" description="Helical" evidence="10">
    <location>
        <begin position="312"/>
        <end position="336"/>
    </location>
</feature>
<organism evidence="13 14">
    <name type="scientific">Paenibacillus chungangensis</name>
    <dbReference type="NCBI Taxonomy" id="696535"/>
    <lineage>
        <taxon>Bacteria</taxon>
        <taxon>Bacillati</taxon>
        <taxon>Bacillota</taxon>
        <taxon>Bacilli</taxon>
        <taxon>Bacillales</taxon>
        <taxon>Paenibacillaceae</taxon>
        <taxon>Paenibacillus</taxon>
    </lineage>
</organism>
<keyword evidence="2" id="KW-1003">Cell membrane</keyword>
<dbReference type="InterPro" id="IPR003660">
    <property type="entry name" value="HAMP_dom"/>
</dbReference>
<dbReference type="PANTHER" id="PTHR32089:SF112">
    <property type="entry name" value="LYSOZYME-LIKE PROTEIN-RELATED"/>
    <property type="match status" value="1"/>
</dbReference>
<evidence type="ECO:0000256" key="10">
    <source>
        <dbReference type="SAM" id="Phobius"/>
    </source>
</evidence>
<evidence type="ECO:0000313" key="13">
    <source>
        <dbReference type="EMBL" id="MFD0960995.1"/>
    </source>
</evidence>
<dbReference type="PROSITE" id="PS50885">
    <property type="entry name" value="HAMP"/>
    <property type="match status" value="1"/>
</dbReference>
<evidence type="ECO:0000259" key="11">
    <source>
        <dbReference type="PROSITE" id="PS50111"/>
    </source>
</evidence>
<comment type="similarity">
    <text evidence="8">Belongs to the methyl-accepting chemotaxis (MCP) protein family.</text>
</comment>
<comment type="caution">
    <text evidence="13">The sequence shown here is derived from an EMBL/GenBank/DDBJ whole genome shotgun (WGS) entry which is preliminary data.</text>
</comment>
<evidence type="ECO:0000256" key="7">
    <source>
        <dbReference type="ARBA" id="ARBA00023224"/>
    </source>
</evidence>
<sequence>MKFVNKSVVSATTSIHPFKSVGMKLFLIIFGSILACVITIGMLAYSKTKDIVEMKVSDASFQTINQVADNLNNVFKTYEDISMQFLVDKDFHDMTAVLLNAEDEYSKFEATKKITDMLQYISLSNSSIKGILLLPLQEQLKPIAVGNAQTARAAELMEMDWFKKVVELNGAIHWIEPHSTGLATASPLPALGLGRQLNNSFTNKAGYVLLMEIPVEFISEHYSDVVLGNGSELSIMDMQGKYIISEDNALIGTDAAITLPADPDSNGADKLEKRDGDEVLAAYRSLSAMEWRLVGTIPVQELVESAYVIRDVTLVTALVAVLIAIAIGYVVILTIARPLVKLSELMEEGASGNLTIRSTIKKRQDEIFKLSESFNRMMIQISELANRTTQSAEQVLATAGELTESSQRTALSAREISVATEEIAKGATSLAVESERGSDLSIHIQNQMKEVMMANEEMVRSAGEVELASKSGTDHMGALMQKTERTENMTREMVEKVDALKDSTTSIVKILDVLNNLTKQTNILSLNATIEAARAGAAGKGFMVVADEIRQLADQSKQSIDVVAGITERISGEIEETVNVLSEAYPLFREQIESVKEANGIFLSVQGQMGGFQQRLDDVTSSVAELEKSQNVLAEAMTNVSAVAEESSATSEEVASLSSEQLNVSDGLVKLSEQLDAVSRGLKETLMKFKI</sequence>
<keyword evidence="5 10" id="KW-1133">Transmembrane helix</keyword>
<keyword evidence="14" id="KW-1185">Reference proteome</keyword>
<evidence type="ECO:0000256" key="9">
    <source>
        <dbReference type="PROSITE-ProRule" id="PRU00284"/>
    </source>
</evidence>
<dbReference type="Pfam" id="PF00015">
    <property type="entry name" value="MCPsignal"/>
    <property type="match status" value="1"/>
</dbReference>
<dbReference type="CDD" id="cd06225">
    <property type="entry name" value="HAMP"/>
    <property type="match status" value="1"/>
</dbReference>
<name>A0ABW3HUM9_9BACL</name>